<dbReference type="InterPro" id="IPR036249">
    <property type="entry name" value="Thioredoxin-like_sf"/>
</dbReference>
<keyword evidence="3" id="KW-1185">Reference proteome</keyword>
<gene>
    <name evidence="2" type="ORF">BHQ10_009130</name>
</gene>
<dbReference type="Proteomes" id="UP000249363">
    <property type="component" value="Unassembled WGS sequence"/>
</dbReference>
<comment type="caution">
    <text evidence="2">The sequence shown here is derived from an EMBL/GenBank/DDBJ whole genome shotgun (WGS) entry which is preliminary data.</text>
</comment>
<dbReference type="PANTHER" id="PTHR43968">
    <property type="match status" value="1"/>
</dbReference>
<dbReference type="Gene3D" id="3.40.30.10">
    <property type="entry name" value="Glutaredoxin"/>
    <property type="match status" value="1"/>
</dbReference>
<dbReference type="SUPFAM" id="SSF47616">
    <property type="entry name" value="GST C-terminal domain-like"/>
    <property type="match status" value="1"/>
</dbReference>
<evidence type="ECO:0000313" key="2">
    <source>
        <dbReference type="EMBL" id="RAO73118.1"/>
    </source>
</evidence>
<dbReference type="RefSeq" id="XP_040737632.1">
    <property type="nucleotide sequence ID" value="XM_040882013.1"/>
</dbReference>
<dbReference type="InterPro" id="IPR004045">
    <property type="entry name" value="Glutathione_S-Trfase_N"/>
</dbReference>
<protein>
    <recommendedName>
        <fullName evidence="1">GST N-terminal domain-containing protein</fullName>
    </recommendedName>
</protein>
<dbReference type="Gene3D" id="1.20.1050.10">
    <property type="match status" value="1"/>
</dbReference>
<dbReference type="PANTHER" id="PTHR43968:SF8">
    <property type="entry name" value="S-TRANSFERASE, PUTATIVE (AFU_ORTHOLOGUE AFUA_2G00590)-RELATED"/>
    <property type="match status" value="1"/>
</dbReference>
<evidence type="ECO:0000313" key="3">
    <source>
        <dbReference type="Proteomes" id="UP000249363"/>
    </source>
</evidence>
<dbReference type="PROSITE" id="PS51354">
    <property type="entry name" value="GLUTAREDOXIN_2"/>
    <property type="match status" value="1"/>
</dbReference>
<dbReference type="CDD" id="cd00570">
    <property type="entry name" value="GST_N_family"/>
    <property type="match status" value="1"/>
</dbReference>
<feature type="domain" description="GST N-terminal" evidence="1">
    <location>
        <begin position="3"/>
        <end position="82"/>
    </location>
</feature>
<dbReference type="InterPro" id="IPR036282">
    <property type="entry name" value="Glutathione-S-Trfase_C_sf"/>
</dbReference>
<name>A0A364LBE4_TALAM</name>
<dbReference type="GeneID" id="63798344"/>
<reference evidence="2 3" key="1">
    <citation type="journal article" date="2017" name="Biotechnol. Biofuels">
        <title>Differential beta-glucosidase expression as a function of carbon source availability in Talaromyces amestolkiae: a genomic and proteomic approach.</title>
        <authorList>
            <person name="de Eugenio L.I."/>
            <person name="Mendez-Liter J.A."/>
            <person name="Nieto-Dominguez M."/>
            <person name="Alonso L."/>
            <person name="Gil-Munoz J."/>
            <person name="Barriuso J."/>
            <person name="Prieto A."/>
            <person name="Martinez M.J."/>
        </authorList>
    </citation>
    <scope>NUCLEOTIDE SEQUENCE [LARGE SCALE GENOMIC DNA]</scope>
    <source>
        <strain evidence="2 3">CIB</strain>
    </source>
</reference>
<proteinExistence type="predicted"/>
<accession>A0A364LBE4</accession>
<dbReference type="SFLD" id="SFLDG00358">
    <property type="entry name" value="Main_(cytGST)"/>
    <property type="match status" value="1"/>
</dbReference>
<dbReference type="InterPro" id="IPR050983">
    <property type="entry name" value="GST_Omega/HSP26"/>
</dbReference>
<evidence type="ECO:0000259" key="1">
    <source>
        <dbReference type="PROSITE" id="PS50404"/>
    </source>
</evidence>
<dbReference type="InterPro" id="IPR040079">
    <property type="entry name" value="Glutathione_S-Trfase"/>
</dbReference>
<dbReference type="STRING" id="1196081.A0A364LBE4"/>
<dbReference type="PROSITE" id="PS50404">
    <property type="entry name" value="GST_NTER"/>
    <property type="match status" value="1"/>
</dbReference>
<dbReference type="EMBL" id="MIKG01000022">
    <property type="protein sequence ID" value="RAO73118.1"/>
    <property type="molecule type" value="Genomic_DNA"/>
</dbReference>
<organism evidence="2 3">
    <name type="scientific">Talaromyces amestolkiae</name>
    <dbReference type="NCBI Taxonomy" id="1196081"/>
    <lineage>
        <taxon>Eukaryota</taxon>
        <taxon>Fungi</taxon>
        <taxon>Dikarya</taxon>
        <taxon>Ascomycota</taxon>
        <taxon>Pezizomycotina</taxon>
        <taxon>Eurotiomycetes</taxon>
        <taxon>Eurotiomycetidae</taxon>
        <taxon>Eurotiales</taxon>
        <taxon>Trichocomaceae</taxon>
        <taxon>Talaromyces</taxon>
        <taxon>Talaromyces sect. Talaromyces</taxon>
    </lineage>
</organism>
<sequence>MAPKITLYTAHHCPFAHRAQIALRELELEFETVIVDITIPRTPEYLAINPRGLVPALVYNGQVLTESALITKFLVDSHHPTHLLKSSSELDGARQRYDSEFFVETYFNKVHVFFDKAVYSKTAEETAAAANQYVDAIVKEVEALLEDAEPYFGGSKRLTLVEVQTGSFLLRVLALPNHEQILPRFLLESLQTKAPNFWKWASAVVAEKSVTCVWDEDDVVKRTIARINR</sequence>
<dbReference type="OrthoDB" id="202840at2759"/>
<dbReference type="GO" id="GO:0005737">
    <property type="term" value="C:cytoplasm"/>
    <property type="evidence" value="ECO:0007669"/>
    <property type="project" value="TreeGrafter"/>
</dbReference>
<dbReference type="AlphaFoldDB" id="A0A364LBE4"/>
<dbReference type="SFLD" id="SFLDS00019">
    <property type="entry name" value="Glutathione_Transferase_(cytos"/>
    <property type="match status" value="1"/>
</dbReference>
<dbReference type="SUPFAM" id="SSF52833">
    <property type="entry name" value="Thioredoxin-like"/>
    <property type="match status" value="1"/>
</dbReference>
<dbReference type="Pfam" id="PF13409">
    <property type="entry name" value="GST_N_2"/>
    <property type="match status" value="1"/>
</dbReference>